<protein>
    <submittedName>
        <fullName evidence="5">Radical SAM domain protein</fullName>
    </submittedName>
</protein>
<keyword evidence="1" id="KW-0479">Metal-binding</keyword>
<dbReference type="SFLD" id="SFLDG01084">
    <property type="entry name" value="Uncharacterised_Radical_SAM_Su"/>
    <property type="match status" value="1"/>
</dbReference>
<dbReference type="Gene3D" id="3.80.30.30">
    <property type="match status" value="1"/>
</dbReference>
<dbReference type="InterPro" id="IPR007197">
    <property type="entry name" value="rSAM"/>
</dbReference>
<dbReference type="SFLD" id="SFLDS00029">
    <property type="entry name" value="Radical_SAM"/>
    <property type="match status" value="1"/>
</dbReference>
<dbReference type="InterPro" id="IPR006638">
    <property type="entry name" value="Elp3/MiaA/NifB-like_rSAM"/>
</dbReference>
<evidence type="ECO:0000313" key="6">
    <source>
        <dbReference type="Proteomes" id="UP000006620"/>
    </source>
</evidence>
<reference evidence="6" key="1">
    <citation type="submission" date="2011-06" db="EMBL/GenBank/DDBJ databases">
        <title>Complete genome sequence of Paenibacillus mucilaginosus KNP414.</title>
        <authorList>
            <person name="Wang J."/>
            <person name="Hu S."/>
            <person name="Hu X."/>
            <person name="Zhang B."/>
            <person name="Dong D."/>
            <person name="Zhang S."/>
            <person name="Zhao K."/>
            <person name="Wu D."/>
        </authorList>
    </citation>
    <scope>NUCLEOTIDE SEQUENCE [LARGE SCALE GENOMIC DNA]</scope>
    <source>
        <strain evidence="6">KNP414</strain>
    </source>
</reference>
<dbReference type="EMBL" id="CP002869">
    <property type="protein sequence ID" value="AEI39125.1"/>
    <property type="molecule type" value="Genomic_DNA"/>
</dbReference>
<dbReference type="SMART" id="SM00729">
    <property type="entry name" value="Elp3"/>
    <property type="match status" value="1"/>
</dbReference>
<dbReference type="GO" id="GO:0046872">
    <property type="term" value="F:metal ion binding"/>
    <property type="evidence" value="ECO:0007669"/>
    <property type="project" value="UniProtKB-KW"/>
</dbReference>
<dbReference type="PATRIC" id="fig|1036673.3.peg.452"/>
<dbReference type="Proteomes" id="UP000006620">
    <property type="component" value="Chromosome"/>
</dbReference>
<dbReference type="HOGENOM" id="CLU_015525_2_2_9"/>
<dbReference type="KEGG" id="pms:KNP414_00500"/>
<dbReference type="Pfam" id="PF04055">
    <property type="entry name" value="Radical_SAM"/>
    <property type="match status" value="1"/>
</dbReference>
<evidence type="ECO:0000256" key="2">
    <source>
        <dbReference type="ARBA" id="ARBA00023004"/>
    </source>
</evidence>
<dbReference type="GO" id="GO:0051536">
    <property type="term" value="F:iron-sulfur cluster binding"/>
    <property type="evidence" value="ECO:0007669"/>
    <property type="project" value="UniProtKB-KW"/>
</dbReference>
<dbReference type="InterPro" id="IPR040086">
    <property type="entry name" value="MJ0683-like"/>
</dbReference>
<name>F8FPY3_PAEMK</name>
<proteinExistence type="predicted"/>
<dbReference type="PROSITE" id="PS51918">
    <property type="entry name" value="RADICAL_SAM"/>
    <property type="match status" value="1"/>
</dbReference>
<evidence type="ECO:0000256" key="1">
    <source>
        <dbReference type="ARBA" id="ARBA00022723"/>
    </source>
</evidence>
<dbReference type="CDD" id="cd01335">
    <property type="entry name" value="Radical_SAM"/>
    <property type="match status" value="1"/>
</dbReference>
<gene>
    <name evidence="5" type="ordered locus">KNP414_00500</name>
</gene>
<keyword evidence="2" id="KW-0408">Iron</keyword>
<dbReference type="AlphaFoldDB" id="F8FPY3"/>
<dbReference type="RefSeq" id="WP_013914291.1">
    <property type="nucleotide sequence ID" value="NC_015690.1"/>
</dbReference>
<dbReference type="PANTHER" id="PTHR43432:SF3">
    <property type="entry name" value="SLR0285 PROTEIN"/>
    <property type="match status" value="1"/>
</dbReference>
<sequence length="276" mass="30517">MKPSITITSSVPSRLLNPASGYLKGYTHTLNPYGGCTFACSYCYVREMPVGKFRGVAWGSWVHIKLEAAERLARELRLAGRKGPLQIFMSSSTDPYQPIEYRTGLTRSLLEVMAASDNPAFLLVQTRSPLVTRDLDLLRSLGSRVRVSLTIETDLEPVRRVFTPSAPPLAARLKSLKELVAAGIPAQAAVSPVLPSSPRLADVLASTGVTRLCVDDVFMGDGSQGKRTQRLGLHKLYDSLQLEEWNRPDAYLRVIETLKTRFPEESIRISQEGFLP</sequence>
<dbReference type="GO" id="GO:0003824">
    <property type="term" value="F:catalytic activity"/>
    <property type="evidence" value="ECO:0007669"/>
    <property type="project" value="InterPro"/>
</dbReference>
<evidence type="ECO:0000256" key="3">
    <source>
        <dbReference type="ARBA" id="ARBA00023014"/>
    </source>
</evidence>
<evidence type="ECO:0000259" key="4">
    <source>
        <dbReference type="PROSITE" id="PS51918"/>
    </source>
</evidence>
<dbReference type="PANTHER" id="PTHR43432">
    <property type="entry name" value="SLR0285 PROTEIN"/>
    <property type="match status" value="1"/>
</dbReference>
<evidence type="ECO:0000313" key="5">
    <source>
        <dbReference type="EMBL" id="AEI39125.1"/>
    </source>
</evidence>
<dbReference type="InterPro" id="IPR058240">
    <property type="entry name" value="rSAM_sf"/>
</dbReference>
<organism evidence="5 6">
    <name type="scientific">Paenibacillus mucilaginosus (strain KNP414)</name>
    <dbReference type="NCBI Taxonomy" id="1036673"/>
    <lineage>
        <taxon>Bacteria</taxon>
        <taxon>Bacillati</taxon>
        <taxon>Bacillota</taxon>
        <taxon>Bacilli</taxon>
        <taxon>Bacillales</taxon>
        <taxon>Paenibacillaceae</taxon>
        <taxon>Paenibacillus</taxon>
    </lineage>
</organism>
<dbReference type="SUPFAM" id="SSF102114">
    <property type="entry name" value="Radical SAM enzymes"/>
    <property type="match status" value="1"/>
</dbReference>
<keyword evidence="3" id="KW-0411">Iron-sulfur</keyword>
<accession>F8FPY3</accession>
<feature type="domain" description="Radical SAM core" evidence="4">
    <location>
        <begin position="22"/>
        <end position="264"/>
    </location>
</feature>
<reference evidence="5 6" key="2">
    <citation type="journal article" date="2013" name="Genome Announc.">
        <title>Genome Sequence of Growth-Improving Paenibacillus mucilaginosus Strain KNP414.</title>
        <authorList>
            <person name="Lu J.J."/>
            <person name="Wang J.F."/>
            <person name="Hu X.F."/>
        </authorList>
    </citation>
    <scope>NUCLEOTIDE SEQUENCE [LARGE SCALE GENOMIC DNA]</scope>
    <source>
        <strain evidence="5 6">KNP414</strain>
    </source>
</reference>